<organism evidence="2 3">
    <name type="scientific">Rhizobium subbaraonis</name>
    <dbReference type="NCBI Taxonomy" id="908946"/>
    <lineage>
        <taxon>Bacteria</taxon>
        <taxon>Pseudomonadati</taxon>
        <taxon>Pseudomonadota</taxon>
        <taxon>Alphaproteobacteria</taxon>
        <taxon>Hyphomicrobiales</taxon>
        <taxon>Rhizobiaceae</taxon>
        <taxon>Rhizobium/Agrobacterium group</taxon>
        <taxon>Rhizobium</taxon>
    </lineage>
</organism>
<reference evidence="2 3" key="1">
    <citation type="submission" date="2017-08" db="EMBL/GenBank/DDBJ databases">
        <authorList>
            <person name="de Groot N.N."/>
        </authorList>
    </citation>
    <scope>NUCLEOTIDE SEQUENCE [LARGE SCALE GENOMIC DNA]</scope>
    <source>
        <strain evidence="2 3">JC85</strain>
    </source>
</reference>
<proteinExistence type="predicted"/>
<evidence type="ECO:0000313" key="2">
    <source>
        <dbReference type="EMBL" id="SOC36900.1"/>
    </source>
</evidence>
<sequence length="142" mass="15805">MAGARQQRRLKPKESIVKIGPAGNQARERFHKQMLALYDVCSALGFRPVLFRRYVILNGGVSAAKELVFKPGTTGLERLIDLGKTEHSMEATMLLPEFQPLFSTEELKEARERLANANRSRSRGRLTPNASERTGGPLKPSS</sequence>
<protein>
    <submittedName>
        <fullName evidence="2">Uncharacterized protein</fullName>
    </submittedName>
</protein>
<feature type="region of interest" description="Disordered" evidence="1">
    <location>
        <begin position="112"/>
        <end position="142"/>
    </location>
</feature>
<keyword evidence="3" id="KW-1185">Reference proteome</keyword>
<dbReference type="EMBL" id="OBQD01000003">
    <property type="protein sequence ID" value="SOC36900.1"/>
    <property type="molecule type" value="Genomic_DNA"/>
</dbReference>
<evidence type="ECO:0000313" key="3">
    <source>
        <dbReference type="Proteomes" id="UP000219167"/>
    </source>
</evidence>
<dbReference type="AlphaFoldDB" id="A0A285U4N8"/>
<evidence type="ECO:0000256" key="1">
    <source>
        <dbReference type="SAM" id="MobiDB-lite"/>
    </source>
</evidence>
<dbReference type="Proteomes" id="UP000219167">
    <property type="component" value="Unassembled WGS sequence"/>
</dbReference>
<gene>
    <name evidence="2" type="ORF">SAMN05892877_103239</name>
</gene>
<name>A0A285U4N8_9HYPH</name>
<accession>A0A285U4N8</accession>